<evidence type="ECO:0000313" key="2">
    <source>
        <dbReference type="EMBL" id="MBM3317250.1"/>
    </source>
</evidence>
<feature type="compositionally biased region" description="Pro residues" evidence="1">
    <location>
        <begin position="266"/>
        <end position="282"/>
    </location>
</feature>
<organism evidence="2 3">
    <name type="scientific">Eiseniibacteriota bacterium</name>
    <dbReference type="NCBI Taxonomy" id="2212470"/>
    <lineage>
        <taxon>Bacteria</taxon>
        <taxon>Candidatus Eiseniibacteriota</taxon>
    </lineage>
</organism>
<gene>
    <name evidence="2" type="ORF">FJY75_05310</name>
</gene>
<sequence>MTQRHEGGPQQMARILGILGDLLRETSELVRQEPSSGSGRTTGEQAASLPGAGPGGPGREQPAEPGGPGSTGSSPSPPDPDGIAAREELLMVCESPPGPVAFPWSWVAAADLAEDGALLGVRIVDRQARSELSLGRVLGLWTWNELARRGESVQRFFRPEELIARFPAGQSVQMPAAAPPVGRPPVPPSGLPSPSPEAAPAPPAAAAAPGAPPPPGAEAAPPEPEEIEAVAPRPPAVALPFPVKRRAPVHAGEPPVAAPVRAPGAGPEPVPDQSPAPPPAAPAVPDQVGIISPSALARRFLMRHLCELGYEVLEARDLDDPLLPADLKGVAALFLDESLQDDWASRPAATGGIPLVLLTVGGELSVPPAGEPSPAKAVLPRPFERAEVERVVRWLRAPGAGAADEGSGDHGHSRNDTWLFADPFGPAAEREHSRR</sequence>
<dbReference type="AlphaFoldDB" id="A0A938BQI2"/>
<name>A0A938BQI2_UNCEI</name>
<comment type="caution">
    <text evidence="2">The sequence shown here is derived from an EMBL/GenBank/DDBJ whole genome shotgun (WGS) entry which is preliminary data.</text>
</comment>
<feature type="region of interest" description="Disordered" evidence="1">
    <location>
        <begin position="399"/>
        <end position="435"/>
    </location>
</feature>
<feature type="compositionally biased region" description="Polar residues" evidence="1">
    <location>
        <begin position="33"/>
        <end position="45"/>
    </location>
</feature>
<feature type="region of interest" description="Disordered" evidence="1">
    <location>
        <begin position="174"/>
        <end position="226"/>
    </location>
</feature>
<protein>
    <submittedName>
        <fullName evidence="2">Uncharacterized protein</fullName>
    </submittedName>
</protein>
<feature type="compositionally biased region" description="Pro residues" evidence="1">
    <location>
        <begin position="177"/>
        <end position="203"/>
    </location>
</feature>
<feature type="region of interest" description="Disordered" evidence="1">
    <location>
        <begin position="254"/>
        <end position="286"/>
    </location>
</feature>
<dbReference type="EMBL" id="VGIY01000096">
    <property type="protein sequence ID" value="MBM3317250.1"/>
    <property type="molecule type" value="Genomic_DNA"/>
</dbReference>
<feature type="compositionally biased region" description="Low complexity" evidence="1">
    <location>
        <begin position="254"/>
        <end position="265"/>
    </location>
</feature>
<evidence type="ECO:0000256" key="1">
    <source>
        <dbReference type="SAM" id="MobiDB-lite"/>
    </source>
</evidence>
<evidence type="ECO:0000313" key="3">
    <source>
        <dbReference type="Proteomes" id="UP000748308"/>
    </source>
</evidence>
<accession>A0A938BQI2</accession>
<reference evidence="2" key="1">
    <citation type="submission" date="2019-03" db="EMBL/GenBank/DDBJ databases">
        <title>Lake Tanganyika Metagenome-Assembled Genomes (MAGs).</title>
        <authorList>
            <person name="Tran P."/>
        </authorList>
    </citation>
    <scope>NUCLEOTIDE SEQUENCE</scope>
    <source>
        <strain evidence="2">M_DeepCast_400m_m2_100</strain>
    </source>
</reference>
<proteinExistence type="predicted"/>
<dbReference type="Proteomes" id="UP000748308">
    <property type="component" value="Unassembled WGS sequence"/>
</dbReference>
<feature type="region of interest" description="Disordered" evidence="1">
    <location>
        <begin position="26"/>
        <end position="83"/>
    </location>
</feature>